<keyword evidence="2" id="KW-1185">Reference proteome</keyword>
<sequence>MEQAQLQLTFELTDALRDGRLRDLQVLSRPVHPLVLDNGKEVLELSDIHSVNLPSTHGGPA</sequence>
<proteinExistence type="predicted"/>
<comment type="caution">
    <text evidence="1">The sequence shown here is derived from an EMBL/GenBank/DDBJ whole genome shotgun (WGS) entry which is preliminary data.</text>
</comment>
<reference evidence="2" key="1">
    <citation type="journal article" date="2019" name="Int. J. Syst. Evol. Microbiol.">
        <title>The Global Catalogue of Microorganisms (GCM) 10K type strain sequencing project: providing services to taxonomists for standard genome sequencing and annotation.</title>
        <authorList>
            <consortium name="The Broad Institute Genomics Platform"/>
            <consortium name="The Broad Institute Genome Sequencing Center for Infectious Disease"/>
            <person name="Wu L."/>
            <person name="Ma J."/>
        </authorList>
    </citation>
    <scope>NUCLEOTIDE SEQUENCE [LARGE SCALE GENOMIC DNA]</scope>
    <source>
        <strain evidence="2">JCM 32206</strain>
    </source>
</reference>
<evidence type="ECO:0000313" key="1">
    <source>
        <dbReference type="EMBL" id="GAA4473853.1"/>
    </source>
</evidence>
<name>A0ABP8NVJ1_9NOCA</name>
<dbReference type="EMBL" id="BAABFB010000021">
    <property type="protein sequence ID" value="GAA4473853.1"/>
    <property type="molecule type" value="Genomic_DNA"/>
</dbReference>
<accession>A0ABP8NVJ1</accession>
<organism evidence="1 2">
    <name type="scientific">Rhodococcus olei</name>
    <dbReference type="NCBI Taxonomy" id="2161675"/>
    <lineage>
        <taxon>Bacteria</taxon>
        <taxon>Bacillati</taxon>
        <taxon>Actinomycetota</taxon>
        <taxon>Actinomycetes</taxon>
        <taxon>Mycobacteriales</taxon>
        <taxon>Nocardiaceae</taxon>
        <taxon>Rhodococcus</taxon>
    </lineage>
</organism>
<dbReference type="Proteomes" id="UP001501183">
    <property type="component" value="Unassembled WGS sequence"/>
</dbReference>
<gene>
    <name evidence="1" type="ORF">GCM10023094_08360</name>
</gene>
<evidence type="ECO:0000313" key="2">
    <source>
        <dbReference type="Proteomes" id="UP001501183"/>
    </source>
</evidence>
<protein>
    <submittedName>
        <fullName evidence="1">Uncharacterized protein</fullName>
    </submittedName>
</protein>